<dbReference type="Proteomes" id="UP001498771">
    <property type="component" value="Unassembled WGS sequence"/>
</dbReference>
<evidence type="ECO:0000313" key="1">
    <source>
        <dbReference type="EMBL" id="KAK7203228.1"/>
    </source>
</evidence>
<protein>
    <submittedName>
        <fullName evidence="1">Uncharacterized protein</fullName>
    </submittedName>
</protein>
<reference evidence="1 2" key="1">
    <citation type="submission" date="2024-03" db="EMBL/GenBank/DDBJ databases">
        <title>Genome-scale model development and genomic sequencing of the oleaginous clade Lipomyces.</title>
        <authorList>
            <consortium name="Lawrence Berkeley National Laboratory"/>
            <person name="Czajka J.J."/>
            <person name="Han Y."/>
            <person name="Kim J."/>
            <person name="Mondo S.J."/>
            <person name="Hofstad B.A."/>
            <person name="Robles A."/>
            <person name="Haridas S."/>
            <person name="Riley R."/>
            <person name="LaButti K."/>
            <person name="Pangilinan J."/>
            <person name="Andreopoulos W."/>
            <person name="Lipzen A."/>
            <person name="Yan J."/>
            <person name="Wang M."/>
            <person name="Ng V."/>
            <person name="Grigoriev I.V."/>
            <person name="Spatafora J.W."/>
            <person name="Magnuson J.K."/>
            <person name="Baker S.E."/>
            <person name="Pomraning K.R."/>
        </authorList>
    </citation>
    <scope>NUCLEOTIDE SEQUENCE [LARGE SCALE GENOMIC DNA]</scope>
    <source>
        <strain evidence="1 2">Phaff 52-87</strain>
    </source>
</reference>
<evidence type="ECO:0000313" key="2">
    <source>
        <dbReference type="Proteomes" id="UP001498771"/>
    </source>
</evidence>
<dbReference type="EMBL" id="JBBJBU010000013">
    <property type="protein sequence ID" value="KAK7203228.1"/>
    <property type="molecule type" value="Genomic_DNA"/>
</dbReference>
<proteinExistence type="predicted"/>
<organism evidence="1 2">
    <name type="scientific">Myxozyma melibiosi</name>
    <dbReference type="NCBI Taxonomy" id="54550"/>
    <lineage>
        <taxon>Eukaryota</taxon>
        <taxon>Fungi</taxon>
        <taxon>Dikarya</taxon>
        <taxon>Ascomycota</taxon>
        <taxon>Saccharomycotina</taxon>
        <taxon>Lipomycetes</taxon>
        <taxon>Lipomycetales</taxon>
        <taxon>Lipomycetaceae</taxon>
        <taxon>Myxozyma</taxon>
    </lineage>
</organism>
<accession>A0ABR1F047</accession>
<dbReference type="GeneID" id="90036727"/>
<keyword evidence="2" id="KW-1185">Reference proteome</keyword>
<comment type="caution">
    <text evidence="1">The sequence shown here is derived from an EMBL/GenBank/DDBJ whole genome shotgun (WGS) entry which is preliminary data.</text>
</comment>
<gene>
    <name evidence="1" type="ORF">BZA70DRAFT_269473</name>
</gene>
<dbReference type="RefSeq" id="XP_064766261.1">
    <property type="nucleotide sequence ID" value="XM_064911215.1"/>
</dbReference>
<name>A0ABR1F047_9ASCO</name>
<sequence length="237" mass="26727">MWDSATLSKSPYPLKPDFTQRTVIDCPRIGGLSTLRLNRLVVRTLFNDRRLGAPLRRRDLPAHEFQRRVNEDVLNPKKLTRLAALTNHADPVRQDRGAYGPTTQRDRADNGIAVPLSALARYLRMRIVNQSAWFELASLPYLLSHACHNAHAWESAGLIQRMPSARYRLPSENASGTHRLLSGVSTSTTRNGLPQSADPTCCGICYPQRMLPEIRLSSRECYLNHSSHFQMMLPTAV</sequence>